<feature type="region of interest" description="Disordered" evidence="1">
    <location>
        <begin position="1"/>
        <end position="125"/>
    </location>
</feature>
<dbReference type="AlphaFoldDB" id="A0A369JYW9"/>
<name>A0A369JYW9_HYPMA</name>
<keyword evidence="3" id="KW-1185">Reference proteome</keyword>
<feature type="compositionally biased region" description="Polar residues" evidence="1">
    <location>
        <begin position="14"/>
        <end position="26"/>
    </location>
</feature>
<feature type="compositionally biased region" description="Acidic residues" evidence="1">
    <location>
        <begin position="75"/>
        <end position="84"/>
    </location>
</feature>
<dbReference type="OrthoDB" id="3237158at2759"/>
<dbReference type="EMBL" id="LUEZ02000042">
    <property type="protein sequence ID" value="RDB24634.1"/>
    <property type="molecule type" value="Genomic_DNA"/>
</dbReference>
<gene>
    <name evidence="2" type="ORF">Hypma_008182</name>
</gene>
<evidence type="ECO:0000313" key="2">
    <source>
        <dbReference type="EMBL" id="RDB24634.1"/>
    </source>
</evidence>
<accession>A0A369JYW9</accession>
<comment type="caution">
    <text evidence="2">The sequence shown here is derived from an EMBL/GenBank/DDBJ whole genome shotgun (WGS) entry which is preliminary data.</text>
</comment>
<dbReference type="InParanoid" id="A0A369JYW9"/>
<feature type="compositionally biased region" description="Basic and acidic residues" evidence="1">
    <location>
        <begin position="113"/>
        <end position="123"/>
    </location>
</feature>
<evidence type="ECO:0000256" key="1">
    <source>
        <dbReference type="SAM" id="MobiDB-lite"/>
    </source>
</evidence>
<dbReference type="InterPro" id="IPR012337">
    <property type="entry name" value="RNaseH-like_sf"/>
</dbReference>
<evidence type="ECO:0000313" key="3">
    <source>
        <dbReference type="Proteomes" id="UP000076154"/>
    </source>
</evidence>
<feature type="compositionally biased region" description="Basic residues" evidence="1">
    <location>
        <begin position="60"/>
        <end position="69"/>
    </location>
</feature>
<proteinExistence type="predicted"/>
<protein>
    <submittedName>
        <fullName evidence="2">Uncharacterized protein</fullName>
    </submittedName>
</protein>
<feature type="compositionally biased region" description="Acidic residues" evidence="1">
    <location>
        <begin position="94"/>
        <end position="111"/>
    </location>
</feature>
<reference evidence="2" key="1">
    <citation type="submission" date="2018-04" db="EMBL/GenBank/DDBJ databases">
        <title>Whole genome sequencing of Hypsizygus marmoreus.</title>
        <authorList>
            <person name="Choi I.-G."/>
            <person name="Min B."/>
            <person name="Kim J.-G."/>
            <person name="Kim S."/>
            <person name="Oh Y.-L."/>
            <person name="Kong W.-S."/>
            <person name="Park H."/>
            <person name="Jeong J."/>
            <person name="Song E.-S."/>
        </authorList>
    </citation>
    <scope>NUCLEOTIDE SEQUENCE [LARGE SCALE GENOMIC DNA]</scope>
    <source>
        <strain evidence="2">51987-8</strain>
    </source>
</reference>
<dbReference type="Proteomes" id="UP000076154">
    <property type="component" value="Unassembled WGS sequence"/>
</dbReference>
<dbReference type="SUPFAM" id="SSF53098">
    <property type="entry name" value="Ribonuclease H-like"/>
    <property type="match status" value="1"/>
</dbReference>
<sequence length="484" mass="54775">MVQSRKKKAPVTCSKANSGASNSRATRSSKEKKTAPVTSRKRQVSDDEVSSDSSSDGGSRRRPQKKCLHHRQEPEAIDNDEPQESEPKVVDNEVNNEGDGEEDEEEGDTNLDSDNKETDDNLQPKHQITIPLTRVVKKQSTKDLLLMMSDIVNIKVKHYELYKKKCKEKDIPENHWAIPHHIWREMEEEKWQKNKKKVQAKIEFEHITELHVFSREGVLRLMMQLIAVDDQLLVLADKAVFRNCLVAMRPKATRFVKRLKDLKIAISKAPGKVSITSDAWTVDITKAAFLGVTAHWIDIIDHDDNDFKLSCATLDNTSSNTMLCEMVEDVHLHRSLPRWNASEGQPPHVVNIGNVAVMSHITKIAALETTITIWEYDPTDPNNRVFGGSLDVIAAICTLMIKPMGLFLSSADGLFRPITTLRYNGCVFKHISWTAFKLSEADWNCMVDAVNILADSNCIQQYFSAEKQPTLWHALPTLEELQTA</sequence>
<organism evidence="2 3">
    <name type="scientific">Hypsizygus marmoreus</name>
    <name type="common">White beech mushroom</name>
    <name type="synonym">Agaricus marmoreus</name>
    <dbReference type="NCBI Taxonomy" id="39966"/>
    <lineage>
        <taxon>Eukaryota</taxon>
        <taxon>Fungi</taxon>
        <taxon>Dikarya</taxon>
        <taxon>Basidiomycota</taxon>
        <taxon>Agaricomycotina</taxon>
        <taxon>Agaricomycetes</taxon>
        <taxon>Agaricomycetidae</taxon>
        <taxon>Agaricales</taxon>
        <taxon>Tricholomatineae</taxon>
        <taxon>Lyophyllaceae</taxon>
        <taxon>Hypsizygus</taxon>
    </lineage>
</organism>